<dbReference type="Pfam" id="PF26578">
    <property type="entry name" value="LLG1"/>
    <property type="match status" value="1"/>
</dbReference>
<evidence type="ECO:0000259" key="2">
    <source>
        <dbReference type="Pfam" id="PF26578"/>
    </source>
</evidence>
<gene>
    <name evidence="3" type="ORF">SASPL_153923</name>
</gene>
<name>A0A8X8YZD4_SALSN</name>
<sequence>MDSNKSLLHLILFFLLVGIASSSHLSKDGIFEPHGSIGRSLLQQKTTCPVDFENMNYTVITSQCKGPNYSADRCCPPLKQLLCPVKDQFNDLKSDCADVFFSYVNLYGKYPPGLFASLCKEGKEGLNCEGVVVAKNGASCAASSSSLVMAIAALALIMFSYI</sequence>
<dbReference type="EMBL" id="PNBA02000022">
    <property type="protein sequence ID" value="KAG6385097.1"/>
    <property type="molecule type" value="Genomic_DNA"/>
</dbReference>
<reference evidence="3" key="1">
    <citation type="submission" date="2018-01" db="EMBL/GenBank/DDBJ databases">
        <authorList>
            <person name="Mao J.F."/>
        </authorList>
    </citation>
    <scope>NUCLEOTIDE SEQUENCE</scope>
    <source>
        <strain evidence="3">Huo1</strain>
        <tissue evidence="3">Leaf</tissue>
    </source>
</reference>
<proteinExistence type="predicted"/>
<feature type="signal peptide" evidence="1">
    <location>
        <begin position="1"/>
        <end position="22"/>
    </location>
</feature>
<reference evidence="3" key="2">
    <citation type="submission" date="2020-08" db="EMBL/GenBank/DDBJ databases">
        <title>Plant Genome Project.</title>
        <authorList>
            <person name="Zhang R.-G."/>
        </authorList>
    </citation>
    <scope>NUCLEOTIDE SEQUENCE</scope>
    <source>
        <strain evidence="3">Huo1</strain>
        <tissue evidence="3">Leaf</tissue>
    </source>
</reference>
<dbReference type="PANTHER" id="PTHR31533">
    <property type="entry name" value="GPI-ANCHORED PROTEIN LLG1-RELATED-RELATED"/>
    <property type="match status" value="1"/>
</dbReference>
<feature type="chain" id="PRO_5036484119" description="GPI-anchored protein LLG1-like domain-containing protein" evidence="1">
    <location>
        <begin position="23"/>
        <end position="162"/>
    </location>
</feature>
<accession>A0A8X8YZD4</accession>
<dbReference type="InterPro" id="IPR039307">
    <property type="entry name" value="LORELEI-like"/>
</dbReference>
<comment type="caution">
    <text evidence="3">The sequence shown here is derived from an EMBL/GenBank/DDBJ whole genome shotgun (WGS) entry which is preliminary data.</text>
</comment>
<evidence type="ECO:0000313" key="3">
    <source>
        <dbReference type="EMBL" id="KAG6385097.1"/>
    </source>
</evidence>
<dbReference type="Proteomes" id="UP000298416">
    <property type="component" value="Unassembled WGS sequence"/>
</dbReference>
<evidence type="ECO:0000313" key="4">
    <source>
        <dbReference type="Proteomes" id="UP000298416"/>
    </source>
</evidence>
<keyword evidence="1" id="KW-0732">Signal</keyword>
<feature type="domain" description="GPI-anchored protein LLG1-like" evidence="2">
    <location>
        <begin position="50"/>
        <end position="127"/>
    </location>
</feature>
<organism evidence="3">
    <name type="scientific">Salvia splendens</name>
    <name type="common">Scarlet sage</name>
    <dbReference type="NCBI Taxonomy" id="180675"/>
    <lineage>
        <taxon>Eukaryota</taxon>
        <taxon>Viridiplantae</taxon>
        <taxon>Streptophyta</taxon>
        <taxon>Embryophyta</taxon>
        <taxon>Tracheophyta</taxon>
        <taxon>Spermatophyta</taxon>
        <taxon>Magnoliopsida</taxon>
        <taxon>eudicotyledons</taxon>
        <taxon>Gunneridae</taxon>
        <taxon>Pentapetalae</taxon>
        <taxon>asterids</taxon>
        <taxon>lamiids</taxon>
        <taxon>Lamiales</taxon>
        <taxon>Lamiaceae</taxon>
        <taxon>Nepetoideae</taxon>
        <taxon>Mentheae</taxon>
        <taxon>Salviinae</taxon>
        <taxon>Salvia</taxon>
        <taxon>Salvia subgen. Calosphace</taxon>
        <taxon>core Calosphace</taxon>
    </lineage>
</organism>
<dbReference type="AlphaFoldDB" id="A0A8X8YZD4"/>
<protein>
    <recommendedName>
        <fullName evidence="2">GPI-anchored protein LLG1-like domain-containing protein</fullName>
    </recommendedName>
</protein>
<dbReference type="PANTHER" id="PTHR31533:SF35">
    <property type="entry name" value="GPI-ANCHORED PROTEIN LLG2-RELATED"/>
    <property type="match status" value="1"/>
</dbReference>
<evidence type="ECO:0000256" key="1">
    <source>
        <dbReference type="SAM" id="SignalP"/>
    </source>
</evidence>
<dbReference type="InterPro" id="IPR058888">
    <property type="entry name" value="LLG1-like"/>
</dbReference>
<keyword evidence="4" id="KW-1185">Reference proteome</keyword>